<dbReference type="InterPro" id="IPR013762">
    <property type="entry name" value="Integrase-like_cat_sf"/>
</dbReference>
<feature type="domain" description="Tyr recombinase" evidence="2">
    <location>
        <begin position="5"/>
        <end position="106"/>
    </location>
</feature>
<dbReference type="SUPFAM" id="SSF56349">
    <property type="entry name" value="DNA breaking-rejoining enzymes"/>
    <property type="match status" value="1"/>
</dbReference>
<name>A0A377IUF7_9GAMM</name>
<gene>
    <name evidence="3" type="primary">xerC_5</name>
    <name evidence="3" type="ORF">NCTC11370_03755</name>
</gene>
<dbReference type="AlphaFoldDB" id="A0A377IUF7"/>
<dbReference type="PROSITE" id="PS51898">
    <property type="entry name" value="TYR_RECOMBINASE"/>
    <property type="match status" value="1"/>
</dbReference>
<dbReference type="InterPro" id="IPR011010">
    <property type="entry name" value="DNA_brk_join_enz"/>
</dbReference>
<dbReference type="GO" id="GO:0006310">
    <property type="term" value="P:DNA recombination"/>
    <property type="evidence" value="ECO:0007669"/>
    <property type="project" value="UniProtKB-KW"/>
</dbReference>
<proteinExistence type="predicted"/>
<keyword evidence="4" id="KW-1185">Reference proteome</keyword>
<evidence type="ECO:0000259" key="2">
    <source>
        <dbReference type="PROSITE" id="PS51898"/>
    </source>
</evidence>
<reference evidence="3 4" key="1">
    <citation type="submission" date="2018-06" db="EMBL/GenBank/DDBJ databases">
        <authorList>
            <consortium name="Pathogen Informatics"/>
            <person name="Doyle S."/>
        </authorList>
    </citation>
    <scope>NUCLEOTIDE SEQUENCE [LARGE SCALE GENOMIC DNA]</scope>
    <source>
        <strain evidence="3 4">NCTC11370</strain>
    </source>
</reference>
<evidence type="ECO:0000313" key="4">
    <source>
        <dbReference type="Proteomes" id="UP000254554"/>
    </source>
</evidence>
<organism evidence="3 4">
    <name type="scientific">Fluoribacter dumoffii</name>
    <dbReference type="NCBI Taxonomy" id="463"/>
    <lineage>
        <taxon>Bacteria</taxon>
        <taxon>Pseudomonadati</taxon>
        <taxon>Pseudomonadota</taxon>
        <taxon>Gammaproteobacteria</taxon>
        <taxon>Legionellales</taxon>
        <taxon>Legionellaceae</taxon>
        <taxon>Fluoribacter</taxon>
    </lineage>
</organism>
<dbReference type="Proteomes" id="UP000254554">
    <property type="component" value="Unassembled WGS sequence"/>
</dbReference>
<keyword evidence="1" id="KW-0233">DNA recombination</keyword>
<sequence>MPYQFVREPLRAEEADQLCQACESMLEKLIIWILIDTGLRVSELCSLTSQDILWQQKSLRISGKGGPYGKKSKKRVVPMSNRVRALLEHYYAINERFPIGARQVQR</sequence>
<accession>A0A377IUF7</accession>
<protein>
    <submittedName>
        <fullName evidence="3">Tyrosine recombinase XerC</fullName>
    </submittedName>
</protein>
<dbReference type="RefSeq" id="WP_218564426.1">
    <property type="nucleotide sequence ID" value="NZ_UGGT01000005.1"/>
</dbReference>
<dbReference type="InterPro" id="IPR002104">
    <property type="entry name" value="Integrase_catalytic"/>
</dbReference>
<dbReference type="GO" id="GO:0015074">
    <property type="term" value="P:DNA integration"/>
    <property type="evidence" value="ECO:0007669"/>
    <property type="project" value="InterPro"/>
</dbReference>
<evidence type="ECO:0000256" key="1">
    <source>
        <dbReference type="ARBA" id="ARBA00023172"/>
    </source>
</evidence>
<dbReference type="CDD" id="cd00397">
    <property type="entry name" value="DNA_BRE_C"/>
    <property type="match status" value="1"/>
</dbReference>
<evidence type="ECO:0000313" key="3">
    <source>
        <dbReference type="EMBL" id="STO91777.1"/>
    </source>
</evidence>
<dbReference type="Gene3D" id="1.10.443.10">
    <property type="entry name" value="Intergrase catalytic core"/>
    <property type="match status" value="1"/>
</dbReference>
<dbReference type="EMBL" id="UGGT01000005">
    <property type="protein sequence ID" value="STO91777.1"/>
    <property type="molecule type" value="Genomic_DNA"/>
</dbReference>
<dbReference type="GO" id="GO:0003677">
    <property type="term" value="F:DNA binding"/>
    <property type="evidence" value="ECO:0007669"/>
    <property type="project" value="InterPro"/>
</dbReference>
<dbReference type="Pfam" id="PF00589">
    <property type="entry name" value="Phage_integrase"/>
    <property type="match status" value="1"/>
</dbReference>